<accession>A0AAE9WHR8</accession>
<comment type="similarity">
    <text evidence="2">Belongs to the Su(H) family.</text>
</comment>
<protein>
    <submittedName>
        <fullName evidence="9">DNA-binding transcription factor, CBF1/Su(H)/LAG-1 family Cbf11</fullName>
    </submittedName>
</protein>
<dbReference type="AlphaFoldDB" id="A0AAE9WHR8"/>
<dbReference type="RefSeq" id="XP_056039279.1">
    <property type="nucleotide sequence ID" value="XM_056182976.1"/>
</dbReference>
<dbReference type="InterPro" id="IPR008967">
    <property type="entry name" value="p53-like_TF_DNA-bd_sf"/>
</dbReference>
<evidence type="ECO:0000256" key="1">
    <source>
        <dbReference type="ARBA" id="ARBA00004123"/>
    </source>
</evidence>
<dbReference type="Proteomes" id="UP001212411">
    <property type="component" value="Chromosome 3"/>
</dbReference>
<dbReference type="GO" id="GO:0005634">
    <property type="term" value="C:nucleus"/>
    <property type="evidence" value="ECO:0007669"/>
    <property type="project" value="UniProtKB-SubCell"/>
</dbReference>
<evidence type="ECO:0000313" key="10">
    <source>
        <dbReference type="Proteomes" id="UP001212411"/>
    </source>
</evidence>
<name>A0AAE9WHR8_9SCHI</name>
<keyword evidence="10" id="KW-1185">Reference proteome</keyword>
<dbReference type="KEGG" id="som:SOMG_04189"/>
<comment type="subcellular location">
    <subcellularLocation>
        <location evidence="1">Nucleus</location>
    </subcellularLocation>
</comment>
<dbReference type="PANTHER" id="PTHR10665">
    <property type="entry name" value="RECOMBINING BINDING PROTEIN SUPPRESSOR OF HAIRLESS"/>
    <property type="match status" value="1"/>
</dbReference>
<gene>
    <name evidence="9" type="primary">cbf11</name>
    <name evidence="9" type="ORF">SOMG_04189</name>
</gene>
<keyword evidence="4 9" id="KW-0238">DNA-binding</keyword>
<organism evidence="9 10">
    <name type="scientific">Schizosaccharomyces osmophilus</name>
    <dbReference type="NCBI Taxonomy" id="2545709"/>
    <lineage>
        <taxon>Eukaryota</taxon>
        <taxon>Fungi</taxon>
        <taxon>Dikarya</taxon>
        <taxon>Ascomycota</taxon>
        <taxon>Taphrinomycotina</taxon>
        <taxon>Schizosaccharomycetes</taxon>
        <taxon>Schizosaccharomycetales</taxon>
        <taxon>Schizosaccharomycetaceae</taxon>
        <taxon>Schizosaccharomyces</taxon>
    </lineage>
</organism>
<evidence type="ECO:0000259" key="8">
    <source>
        <dbReference type="SMART" id="SM01268"/>
    </source>
</evidence>
<evidence type="ECO:0000313" key="9">
    <source>
        <dbReference type="EMBL" id="WBW75036.1"/>
    </source>
</evidence>
<dbReference type="Pfam" id="PF09271">
    <property type="entry name" value="LAG1-DNAbind"/>
    <property type="match status" value="1"/>
</dbReference>
<dbReference type="EMBL" id="CP115613">
    <property type="protein sequence ID" value="WBW75036.1"/>
    <property type="molecule type" value="Genomic_DNA"/>
</dbReference>
<dbReference type="InterPro" id="IPR037095">
    <property type="entry name" value="RBP-J/Cbf11_DNA-bd_sf"/>
</dbReference>
<feature type="domain" description="Beta-trefoil DNA-binding" evidence="8">
    <location>
        <begin position="286"/>
        <end position="470"/>
    </location>
</feature>
<dbReference type="GeneID" id="80877665"/>
<dbReference type="GO" id="GO:0000978">
    <property type="term" value="F:RNA polymerase II cis-regulatory region sequence-specific DNA binding"/>
    <property type="evidence" value="ECO:0007669"/>
    <property type="project" value="InterPro"/>
</dbReference>
<feature type="domain" description="RBP-J/Cbf11/Cbf12 DNA binding" evidence="7">
    <location>
        <begin position="160"/>
        <end position="285"/>
    </location>
</feature>
<dbReference type="GO" id="GO:0001228">
    <property type="term" value="F:DNA-binding transcription activator activity, RNA polymerase II-specific"/>
    <property type="evidence" value="ECO:0007669"/>
    <property type="project" value="InterPro"/>
</dbReference>
<keyword evidence="5" id="KW-0804">Transcription</keyword>
<evidence type="ECO:0000256" key="4">
    <source>
        <dbReference type="ARBA" id="ARBA00023125"/>
    </source>
</evidence>
<dbReference type="SMART" id="SM01267">
    <property type="entry name" value="LAG1_DNAbind"/>
    <property type="match status" value="1"/>
</dbReference>
<sequence length="597" mass="66634">MMAGFDGWNVQKSNETDPFSLDSIKIENLKDELILRGDFDFDQNINQNVNSEAVPIQVLSLFSAVNSALTNVEKTETDSSHMLAKLEDDPKSHVFDSLPGIPMNEQSRKRKNIDDEIVSKGSTQDLIGKNFDLLCHNRLNQRTDLWLNEASKEVNSQLIIITCRHASVIQKSYGSEKRFLCPPPILMIEGPFQNLLGISFRVEISIINEEGQYSQTISEVYNNQRYMVFRSLHVSSLAAAKSRNLKLSIDLFSTITDQRISHLVTSPIDVVSKPAKKGTKIKVSHITLRSGSIINLYNRINSQTVRTKYTTLENGNFCLRSDGWAPLRIHLISSSPESSVEGMLKSSLEAVPIRYGSVVQLQDESSKIMSDPLIIRRVEKDGIAQDDGYVNQMHRIVLESSASFSANLALGYRNARSGFMQADHTQPRWFLGATSAQCKNLPNEAVVPVEWEPIETFNDEILKIRDSVCWTIVGISECDCSIIRPLQSQSTLRHLDLPYVEAPPVYLPSKKSLQLSIAGLSPNLQIWLGKLGPLSYTILDGTEKKMSRCVTILVDLTHIFTEAMTCNVLPLVFVFPDGTIVSGGHDISLSPRPPLGE</sequence>
<keyword evidence="3" id="KW-0805">Transcription regulation</keyword>
<evidence type="ECO:0000256" key="2">
    <source>
        <dbReference type="ARBA" id="ARBA00009704"/>
    </source>
</evidence>
<dbReference type="InterPro" id="IPR040159">
    <property type="entry name" value="CLS_fam"/>
</dbReference>
<dbReference type="SMART" id="SM01268">
    <property type="entry name" value="BTD"/>
    <property type="match status" value="1"/>
</dbReference>
<dbReference type="InterPro" id="IPR036358">
    <property type="entry name" value="BTD_sf"/>
</dbReference>
<dbReference type="Pfam" id="PF09270">
    <property type="entry name" value="BTD"/>
    <property type="match status" value="1"/>
</dbReference>
<dbReference type="InterPro" id="IPR015350">
    <property type="entry name" value="Beta-trefoil_DNA-bd_dom"/>
</dbReference>
<proteinExistence type="inferred from homology"/>
<evidence type="ECO:0000256" key="6">
    <source>
        <dbReference type="ARBA" id="ARBA00023242"/>
    </source>
</evidence>
<evidence type="ECO:0000256" key="3">
    <source>
        <dbReference type="ARBA" id="ARBA00023015"/>
    </source>
</evidence>
<evidence type="ECO:0000256" key="5">
    <source>
        <dbReference type="ARBA" id="ARBA00023163"/>
    </source>
</evidence>
<dbReference type="Gene3D" id="2.60.40.1450">
    <property type="entry name" value="LAG1, DNA binding domain"/>
    <property type="match status" value="1"/>
</dbReference>
<dbReference type="InterPro" id="IPR015351">
    <property type="entry name" value="RBP-J/Cbf11/Cbf12_DNA-bd"/>
</dbReference>
<reference evidence="9 10" key="1">
    <citation type="journal article" date="2023" name="G3 (Bethesda)">
        <title>A high-quality reference genome for the fission yeast Schizosaccharomyces osmophilus.</title>
        <authorList>
            <person name="Jia G.S."/>
            <person name="Zhang W.C."/>
            <person name="Liang Y."/>
            <person name="Liu X.H."/>
            <person name="Rhind N."/>
            <person name="Pidoux A."/>
            <person name="Brysch-Herzberg M."/>
            <person name="Du L.L."/>
        </authorList>
    </citation>
    <scope>NUCLEOTIDE SEQUENCE [LARGE SCALE GENOMIC DNA]</scope>
    <source>
        <strain evidence="9 10">CBS 15793</strain>
    </source>
</reference>
<dbReference type="Gene3D" id="2.80.10.50">
    <property type="match status" value="1"/>
</dbReference>
<dbReference type="SUPFAM" id="SSF49417">
    <property type="entry name" value="p53-like transcription factors"/>
    <property type="match status" value="1"/>
</dbReference>
<keyword evidence="6" id="KW-0539">Nucleus</keyword>
<dbReference type="SUPFAM" id="SSF110217">
    <property type="entry name" value="DNA-binding protein LAG-1 (CSL)"/>
    <property type="match status" value="1"/>
</dbReference>
<evidence type="ECO:0000259" key="7">
    <source>
        <dbReference type="SMART" id="SM01267"/>
    </source>
</evidence>